<protein>
    <submittedName>
        <fullName evidence="1">Uncharacterized protein</fullName>
    </submittedName>
</protein>
<feature type="non-terminal residue" evidence="1">
    <location>
        <position position="90"/>
    </location>
</feature>
<gene>
    <name evidence="1" type="ORF">C9E89_021055</name>
</gene>
<dbReference type="EMBL" id="PYIX02000075">
    <property type="protein sequence ID" value="RFC81594.1"/>
    <property type="molecule type" value="Genomic_DNA"/>
</dbReference>
<reference evidence="1 2" key="1">
    <citation type="submission" date="2018-08" db="EMBL/GenBank/DDBJ databases">
        <title>The draft genome of Acinetobacter sichuanensis strain WCHAc060041.</title>
        <authorList>
            <person name="Qin J."/>
            <person name="Feng Y."/>
            <person name="Zong Z."/>
        </authorList>
    </citation>
    <scope>NUCLEOTIDE SEQUENCE [LARGE SCALE GENOMIC DNA]</scope>
    <source>
        <strain evidence="1 2">WCHAc060041</strain>
    </source>
</reference>
<sequence length="90" mass="10342">MTKPNISKHPCTNKCSEFQCNNCFIMANSPELESAESDFLVGDVVVYIDAFMPNDLMTVHKVQTRNDHYWLNGQCIYKSWIRTATVAELH</sequence>
<organism evidence="1 2">
    <name type="scientific">Acinetobacter sichuanensis</name>
    <dbReference type="NCBI Taxonomy" id="2136183"/>
    <lineage>
        <taxon>Bacteria</taxon>
        <taxon>Pseudomonadati</taxon>
        <taxon>Pseudomonadota</taxon>
        <taxon>Gammaproteobacteria</taxon>
        <taxon>Moraxellales</taxon>
        <taxon>Moraxellaceae</taxon>
        <taxon>Acinetobacter</taxon>
    </lineage>
</organism>
<evidence type="ECO:0000313" key="1">
    <source>
        <dbReference type="EMBL" id="RFC81594.1"/>
    </source>
</evidence>
<dbReference type="Proteomes" id="UP000240957">
    <property type="component" value="Unassembled WGS sequence"/>
</dbReference>
<name>A0A371YJQ1_9GAMM</name>
<proteinExistence type="predicted"/>
<evidence type="ECO:0000313" key="2">
    <source>
        <dbReference type="Proteomes" id="UP000240957"/>
    </source>
</evidence>
<accession>A0A371YJQ1</accession>
<dbReference type="AlphaFoldDB" id="A0A371YJQ1"/>
<comment type="caution">
    <text evidence="1">The sequence shown here is derived from an EMBL/GenBank/DDBJ whole genome shotgun (WGS) entry which is preliminary data.</text>
</comment>